<comment type="caution">
    <text evidence="8">The sequence shown here is derived from an EMBL/GenBank/DDBJ whole genome shotgun (WGS) entry which is preliminary data.</text>
</comment>
<dbReference type="PROSITE" id="PS50920">
    <property type="entry name" value="SOLCAR"/>
    <property type="match status" value="1"/>
</dbReference>
<keyword evidence="2 6" id="KW-0812">Transmembrane</keyword>
<name>A0A8H5ZS48_COCSA</name>
<evidence type="ECO:0000313" key="8">
    <source>
        <dbReference type="EMBL" id="KAF5854211.1"/>
    </source>
</evidence>
<dbReference type="Proteomes" id="UP000624244">
    <property type="component" value="Unassembled WGS sequence"/>
</dbReference>
<organism evidence="8 9">
    <name type="scientific">Cochliobolus sativus</name>
    <name type="common">Common root rot and spot blotch fungus</name>
    <name type="synonym">Bipolaris sorokiniana</name>
    <dbReference type="NCBI Taxonomy" id="45130"/>
    <lineage>
        <taxon>Eukaryota</taxon>
        <taxon>Fungi</taxon>
        <taxon>Dikarya</taxon>
        <taxon>Ascomycota</taxon>
        <taxon>Pezizomycotina</taxon>
        <taxon>Dothideomycetes</taxon>
        <taxon>Pleosporomycetidae</taxon>
        <taxon>Pleosporales</taxon>
        <taxon>Pleosporineae</taxon>
        <taxon>Pleosporaceae</taxon>
        <taxon>Bipolaris</taxon>
    </lineage>
</organism>
<evidence type="ECO:0000256" key="5">
    <source>
        <dbReference type="ARBA" id="ARBA00023136"/>
    </source>
</evidence>
<reference evidence="8" key="1">
    <citation type="submission" date="2019-11" db="EMBL/GenBank/DDBJ databases">
        <title>Bipolaris sorokiniana Genome sequencing.</title>
        <authorList>
            <person name="Wang H."/>
        </authorList>
    </citation>
    <scope>NUCLEOTIDE SEQUENCE</scope>
</reference>
<protein>
    <submittedName>
        <fullName evidence="8">Uncharacterized protein</fullName>
    </submittedName>
</protein>
<dbReference type="GO" id="GO:0016020">
    <property type="term" value="C:membrane"/>
    <property type="evidence" value="ECO:0007669"/>
    <property type="project" value="UniProtKB-SubCell"/>
</dbReference>
<dbReference type="AlphaFoldDB" id="A0A8H5ZS48"/>
<evidence type="ECO:0000313" key="9">
    <source>
        <dbReference type="Proteomes" id="UP000624244"/>
    </source>
</evidence>
<accession>A0A8H5ZS48</accession>
<feature type="repeat" description="Solcar" evidence="6">
    <location>
        <begin position="1"/>
        <end position="75"/>
    </location>
</feature>
<dbReference type="Pfam" id="PF00153">
    <property type="entry name" value="Mito_carr"/>
    <property type="match status" value="1"/>
</dbReference>
<evidence type="ECO:0000256" key="1">
    <source>
        <dbReference type="ARBA" id="ARBA00004141"/>
    </source>
</evidence>
<keyword evidence="5 6" id="KW-0472">Membrane</keyword>
<comment type="similarity">
    <text evidence="7">Belongs to the mitochondrial carrier (TC 2.A.29) family.</text>
</comment>
<comment type="subcellular location">
    <subcellularLocation>
        <location evidence="1">Membrane</location>
        <topology evidence="1">Multi-pass membrane protein</topology>
    </subcellularLocation>
</comment>
<keyword evidence="3" id="KW-0496">Mitochondrion</keyword>
<evidence type="ECO:0000256" key="4">
    <source>
        <dbReference type="ARBA" id="ARBA00022989"/>
    </source>
</evidence>
<keyword evidence="7" id="KW-0813">Transport</keyword>
<dbReference type="InterPro" id="IPR023395">
    <property type="entry name" value="MCP_dom_sf"/>
</dbReference>
<dbReference type="SUPFAM" id="SSF103506">
    <property type="entry name" value="Mitochondrial carrier"/>
    <property type="match status" value="1"/>
</dbReference>
<evidence type="ECO:0000256" key="7">
    <source>
        <dbReference type="RuleBase" id="RU000488"/>
    </source>
</evidence>
<sequence>MSRLMIYSYASILFDNVNTRMKSIGGPKGSVISVATDMLIKEGLLVFWKATAQRLVRLTLSSSITFMVYDYTLNLVKILSSKSNRMDAI</sequence>
<dbReference type="Gene3D" id="1.50.40.10">
    <property type="entry name" value="Mitochondrial carrier domain"/>
    <property type="match status" value="1"/>
</dbReference>
<proteinExistence type="inferred from homology"/>
<keyword evidence="3" id="KW-0999">Mitochondrion inner membrane</keyword>
<keyword evidence="4" id="KW-1133">Transmembrane helix</keyword>
<evidence type="ECO:0000256" key="3">
    <source>
        <dbReference type="ARBA" id="ARBA00022792"/>
    </source>
</evidence>
<gene>
    <name evidence="8" type="ORF">GGP41_006976</name>
</gene>
<evidence type="ECO:0000256" key="2">
    <source>
        <dbReference type="ARBA" id="ARBA00022692"/>
    </source>
</evidence>
<dbReference type="InterPro" id="IPR018108">
    <property type="entry name" value="MCP_transmembrane"/>
</dbReference>
<evidence type="ECO:0000256" key="6">
    <source>
        <dbReference type="PROSITE-ProRule" id="PRU00282"/>
    </source>
</evidence>
<dbReference type="EMBL" id="WNKQ01000001">
    <property type="protein sequence ID" value="KAF5854211.1"/>
    <property type="molecule type" value="Genomic_DNA"/>
</dbReference>